<accession>A0A7J6GV72</accession>
<evidence type="ECO:0000313" key="4">
    <source>
        <dbReference type="Proteomes" id="UP000583929"/>
    </source>
</evidence>
<keyword evidence="4" id="KW-1185">Reference proteome</keyword>
<name>A0A7J6GV72_CANSA</name>
<comment type="caution">
    <text evidence="1">The sequence shown here is derived from an EMBL/GenBank/DDBJ whole genome shotgun (WGS) entry which is preliminary data.</text>
</comment>
<evidence type="ECO:0000313" key="1">
    <source>
        <dbReference type="EMBL" id="KAF4386658.1"/>
    </source>
</evidence>
<dbReference type="EMBL" id="JAATIQ010000050">
    <property type="protein sequence ID" value="KAF4392919.1"/>
    <property type="molecule type" value="Genomic_DNA"/>
</dbReference>
<protein>
    <recommendedName>
        <fullName evidence="5">RNase H type-1 domain-containing protein</fullName>
    </recommendedName>
</protein>
<evidence type="ECO:0000313" key="3">
    <source>
        <dbReference type="Proteomes" id="UP000525078"/>
    </source>
</evidence>
<sequence>MEIRHKLSKEEFEEGIKILWAIWENRNKRWNNLPVMEGARQIDWVLNSYPTNTSNRDLLCTEKTTPATDLALDNGKEGVGLGFIWRDLCGKPIAANIIFIPQICSVILVEAEAVLAAMKACPIETISYFEIRTDCKQLVDGFKKEDNNLSDVCIIYNKIKRHSVFLFVQSSIL</sequence>
<organism evidence="1 3">
    <name type="scientific">Cannabis sativa</name>
    <name type="common">Hemp</name>
    <name type="synonym">Marijuana</name>
    <dbReference type="NCBI Taxonomy" id="3483"/>
    <lineage>
        <taxon>Eukaryota</taxon>
        <taxon>Viridiplantae</taxon>
        <taxon>Streptophyta</taxon>
        <taxon>Embryophyta</taxon>
        <taxon>Tracheophyta</taxon>
        <taxon>Spermatophyta</taxon>
        <taxon>Magnoliopsida</taxon>
        <taxon>eudicotyledons</taxon>
        <taxon>Gunneridae</taxon>
        <taxon>Pentapetalae</taxon>
        <taxon>rosids</taxon>
        <taxon>fabids</taxon>
        <taxon>Rosales</taxon>
        <taxon>Cannabaceae</taxon>
        <taxon>Cannabis</taxon>
    </lineage>
</organism>
<dbReference type="Proteomes" id="UP000525078">
    <property type="component" value="Unassembled WGS sequence"/>
</dbReference>
<dbReference type="AlphaFoldDB" id="A0A7J6GV72"/>
<evidence type="ECO:0000313" key="2">
    <source>
        <dbReference type="EMBL" id="KAF4392919.1"/>
    </source>
</evidence>
<evidence type="ECO:0008006" key="5">
    <source>
        <dbReference type="Google" id="ProtNLM"/>
    </source>
</evidence>
<reference evidence="3 4" key="1">
    <citation type="journal article" date="2020" name="bioRxiv">
        <title>Sequence and annotation of 42 cannabis genomes reveals extensive copy number variation in cannabinoid synthesis and pathogen resistance genes.</title>
        <authorList>
            <person name="Mckernan K.J."/>
            <person name="Helbert Y."/>
            <person name="Kane L.T."/>
            <person name="Ebling H."/>
            <person name="Zhang L."/>
            <person name="Liu B."/>
            <person name="Eaton Z."/>
            <person name="Mclaughlin S."/>
            <person name="Kingan S."/>
            <person name="Baybayan P."/>
            <person name="Concepcion G."/>
            <person name="Jordan M."/>
            <person name="Riva A."/>
            <person name="Barbazuk W."/>
            <person name="Harkins T."/>
        </authorList>
    </citation>
    <scope>NUCLEOTIDE SEQUENCE [LARGE SCALE GENOMIC DNA]</scope>
    <source>
        <strain evidence="3 4">cv. Jamaican Lion 4</strain>
        <strain evidence="2">Father</strain>
        <strain evidence="1">Mother</strain>
        <tissue evidence="1">Leaf</tissue>
    </source>
</reference>
<dbReference type="EMBL" id="JAATIP010000041">
    <property type="protein sequence ID" value="KAF4386658.1"/>
    <property type="molecule type" value="Genomic_DNA"/>
</dbReference>
<proteinExistence type="predicted"/>
<gene>
    <name evidence="1" type="ORF">F8388_006613</name>
    <name evidence="2" type="ORF">G4B88_011914</name>
</gene>
<dbReference type="GO" id="GO:0003676">
    <property type="term" value="F:nucleic acid binding"/>
    <property type="evidence" value="ECO:0007669"/>
    <property type="project" value="InterPro"/>
</dbReference>
<dbReference type="InterPro" id="IPR036397">
    <property type="entry name" value="RNaseH_sf"/>
</dbReference>
<dbReference type="Proteomes" id="UP000583929">
    <property type="component" value="Unassembled WGS sequence"/>
</dbReference>
<dbReference type="Gene3D" id="3.30.420.10">
    <property type="entry name" value="Ribonuclease H-like superfamily/Ribonuclease H"/>
    <property type="match status" value="1"/>
</dbReference>